<dbReference type="PANTHER" id="PTHR37540">
    <property type="entry name" value="TRANSCRIPTION FACTOR (ACR-2), PUTATIVE-RELATED-RELATED"/>
    <property type="match status" value="1"/>
</dbReference>
<name>A0A072PR17_9EURO</name>
<feature type="compositionally biased region" description="Low complexity" evidence="1">
    <location>
        <begin position="50"/>
        <end position="90"/>
    </location>
</feature>
<dbReference type="AlphaFoldDB" id="A0A072PR17"/>
<dbReference type="PANTHER" id="PTHR37540:SF5">
    <property type="entry name" value="TRANSCRIPTION FACTOR DOMAIN-CONTAINING PROTEIN"/>
    <property type="match status" value="1"/>
</dbReference>
<organism evidence="2 3">
    <name type="scientific">Exophiala aquamarina CBS 119918</name>
    <dbReference type="NCBI Taxonomy" id="1182545"/>
    <lineage>
        <taxon>Eukaryota</taxon>
        <taxon>Fungi</taxon>
        <taxon>Dikarya</taxon>
        <taxon>Ascomycota</taxon>
        <taxon>Pezizomycotina</taxon>
        <taxon>Eurotiomycetes</taxon>
        <taxon>Chaetothyriomycetidae</taxon>
        <taxon>Chaetothyriales</taxon>
        <taxon>Herpotrichiellaceae</taxon>
        <taxon>Exophiala</taxon>
    </lineage>
</organism>
<evidence type="ECO:0000256" key="1">
    <source>
        <dbReference type="SAM" id="MobiDB-lite"/>
    </source>
</evidence>
<dbReference type="RefSeq" id="XP_013264787.1">
    <property type="nucleotide sequence ID" value="XM_013409333.1"/>
</dbReference>
<comment type="caution">
    <text evidence="2">The sequence shown here is derived from an EMBL/GenBank/DDBJ whole genome shotgun (WGS) entry which is preliminary data.</text>
</comment>
<dbReference type="Proteomes" id="UP000027920">
    <property type="component" value="Unassembled WGS sequence"/>
</dbReference>
<accession>A0A072PR17</accession>
<reference evidence="2 3" key="1">
    <citation type="submission" date="2013-03" db="EMBL/GenBank/DDBJ databases">
        <title>The Genome Sequence of Exophiala aquamarina CBS 119918.</title>
        <authorList>
            <consortium name="The Broad Institute Genomics Platform"/>
            <person name="Cuomo C."/>
            <person name="de Hoog S."/>
            <person name="Gorbushina A."/>
            <person name="Walker B."/>
            <person name="Young S.K."/>
            <person name="Zeng Q."/>
            <person name="Gargeya S."/>
            <person name="Fitzgerald M."/>
            <person name="Haas B."/>
            <person name="Abouelleil A."/>
            <person name="Allen A.W."/>
            <person name="Alvarado L."/>
            <person name="Arachchi H.M."/>
            <person name="Berlin A.M."/>
            <person name="Chapman S.B."/>
            <person name="Gainer-Dewar J."/>
            <person name="Goldberg J."/>
            <person name="Griggs A."/>
            <person name="Gujja S."/>
            <person name="Hansen M."/>
            <person name="Howarth C."/>
            <person name="Imamovic A."/>
            <person name="Ireland A."/>
            <person name="Larimer J."/>
            <person name="McCowan C."/>
            <person name="Murphy C."/>
            <person name="Pearson M."/>
            <person name="Poon T.W."/>
            <person name="Priest M."/>
            <person name="Roberts A."/>
            <person name="Saif S."/>
            <person name="Shea T."/>
            <person name="Sisk P."/>
            <person name="Sykes S."/>
            <person name="Wortman J."/>
            <person name="Nusbaum C."/>
            <person name="Birren B."/>
        </authorList>
    </citation>
    <scope>NUCLEOTIDE SEQUENCE [LARGE SCALE GENOMIC DNA]</scope>
    <source>
        <strain evidence="2 3">CBS 119918</strain>
    </source>
</reference>
<feature type="compositionally biased region" description="Basic residues" evidence="1">
    <location>
        <begin position="32"/>
        <end position="44"/>
    </location>
</feature>
<evidence type="ECO:0000313" key="3">
    <source>
        <dbReference type="Proteomes" id="UP000027920"/>
    </source>
</evidence>
<feature type="region of interest" description="Disordered" evidence="1">
    <location>
        <begin position="32"/>
        <end position="91"/>
    </location>
</feature>
<proteinExistence type="predicted"/>
<evidence type="ECO:0000313" key="2">
    <source>
        <dbReference type="EMBL" id="KEF62197.1"/>
    </source>
</evidence>
<dbReference type="HOGENOM" id="CLU_015771_2_1_1"/>
<sequence>MSDTKDAPSTFLIWNPAGTVDKKDQVFRRHRHAAIVHHQRRKRRDGQSESRISSKILPSKPSPKDSAAITTPSSSQHSSSTSSGGASPIIEPASGRIDPFDVLCIQGFPSEALSLVQFAIKDQWPAFTSSSQPQVIEKWRSTTMHLAMEAPYLLQAITYAGCCYQLFFGSGDHSTEFLRLNSHHETIKYVRDALYTSNGVISDAMLMSIAILGVHSSSLPPQQRPRAQDTMSHDNDFYSSQPWDQTHINAVLLFTKRKGGLESIMVEDLRGMINVIDVQDSLGTLRKPTFPLPVSTTTAIQSICAKWSPDRRRKFASRQNGFKCLLEIDGGEDLFNLTTRICSLLESFDLMLQEGPQSGMDFNFLVAIRRYLQHDALSLPLHRDPLHKLCRLAIITYMAESIEPSSAQWPLHATASKALMLALDECDKIGIGERQPELLTWATVVGAFTARDTPLFEWYIEQLCSYPFTKAGGSWDEVQQQSERYLVLKYRHGQLCGKVWETARSRSSEDRSSLPLRHSIIPLTQ</sequence>
<keyword evidence="3" id="KW-1185">Reference proteome</keyword>
<dbReference type="EMBL" id="AMGV01000001">
    <property type="protein sequence ID" value="KEF62197.1"/>
    <property type="molecule type" value="Genomic_DNA"/>
</dbReference>
<dbReference type="GeneID" id="25275121"/>
<dbReference type="OrthoDB" id="3469466at2759"/>
<dbReference type="VEuPathDB" id="FungiDB:A1O9_00169"/>
<gene>
    <name evidence="2" type="ORF">A1O9_00169</name>
</gene>
<protein>
    <submittedName>
        <fullName evidence="2">Uncharacterized protein</fullName>
    </submittedName>
</protein>